<dbReference type="AlphaFoldDB" id="A0A9Q3BEA3"/>
<comment type="caution">
    <text evidence="2">The sequence shown here is derived from an EMBL/GenBank/DDBJ whole genome shotgun (WGS) entry which is preliminary data.</text>
</comment>
<evidence type="ECO:0000313" key="2">
    <source>
        <dbReference type="EMBL" id="MBW0463401.1"/>
    </source>
</evidence>
<dbReference type="Proteomes" id="UP000765509">
    <property type="component" value="Unassembled WGS sequence"/>
</dbReference>
<proteinExistence type="predicted"/>
<keyword evidence="3" id="KW-1185">Reference proteome</keyword>
<feature type="region of interest" description="Disordered" evidence="1">
    <location>
        <begin position="24"/>
        <end position="74"/>
    </location>
</feature>
<reference evidence="2" key="1">
    <citation type="submission" date="2021-03" db="EMBL/GenBank/DDBJ databases">
        <title>Draft genome sequence of rust myrtle Austropuccinia psidii MF-1, a brazilian biotype.</title>
        <authorList>
            <person name="Quecine M.C."/>
            <person name="Pachon D.M.R."/>
            <person name="Bonatelli M.L."/>
            <person name="Correr F.H."/>
            <person name="Franceschini L.M."/>
            <person name="Leite T.F."/>
            <person name="Margarido G.R.A."/>
            <person name="Almeida C.A."/>
            <person name="Ferrarezi J.A."/>
            <person name="Labate C.A."/>
        </authorList>
    </citation>
    <scope>NUCLEOTIDE SEQUENCE</scope>
    <source>
        <strain evidence="2">MF-1</strain>
    </source>
</reference>
<evidence type="ECO:0000313" key="3">
    <source>
        <dbReference type="Proteomes" id="UP000765509"/>
    </source>
</evidence>
<name>A0A9Q3BEA3_9BASI</name>
<evidence type="ECO:0000256" key="1">
    <source>
        <dbReference type="SAM" id="MobiDB-lite"/>
    </source>
</evidence>
<organism evidence="2 3">
    <name type="scientific">Austropuccinia psidii MF-1</name>
    <dbReference type="NCBI Taxonomy" id="1389203"/>
    <lineage>
        <taxon>Eukaryota</taxon>
        <taxon>Fungi</taxon>
        <taxon>Dikarya</taxon>
        <taxon>Basidiomycota</taxon>
        <taxon>Pucciniomycotina</taxon>
        <taxon>Pucciniomycetes</taxon>
        <taxon>Pucciniales</taxon>
        <taxon>Sphaerophragmiaceae</taxon>
        <taxon>Austropuccinia</taxon>
    </lineage>
</organism>
<accession>A0A9Q3BEA3</accession>
<protein>
    <submittedName>
        <fullName evidence="2">Uncharacterized protein</fullName>
    </submittedName>
</protein>
<dbReference type="EMBL" id="AVOT02000541">
    <property type="protein sequence ID" value="MBW0463401.1"/>
    <property type="molecule type" value="Genomic_DNA"/>
</dbReference>
<sequence>MINNLLESQSILFIDQKEELEMAPALENEGPVASKRSKKVPEQSKDKLKGPKKKHRGLKNNQGKGKSKANWHRPYQQVYRIPKLETSAMESVFNMARALMEFTTKKQERRTGPFHANNR</sequence>
<feature type="compositionally biased region" description="Basic and acidic residues" evidence="1">
    <location>
        <begin position="39"/>
        <end position="49"/>
    </location>
</feature>
<gene>
    <name evidence="2" type="ORF">O181_003116</name>
</gene>